<dbReference type="Gene3D" id="3.40.50.620">
    <property type="entry name" value="HUPs"/>
    <property type="match status" value="1"/>
</dbReference>
<gene>
    <name evidence="1" type="ORF">V8G54_014877</name>
</gene>
<sequence length="340" mass="38081">MEDVNHTPREAKDYYNSQLWLLETAQAFGDLKRSDKNGVNGFHFTAGRDSFVYNSQEIMTPEISGAFEEIKSLISSRNGANDEVVDQENGDYGRYSMQTLSTEIVEIVEDGNSITKNKDRRVDDLYVAVGKDDLDAVKWALDHAVSPGSRIFLVHVSSPITLIPTPVGRFERSQLTPQQVRLYVNEVNNKRKDLLQKYIKMSNEANVIAETLLLESNDTGKAILDLISILSITNLVIGIKRLPYTRRNNKLSIGEFVKKHAPNTCEVTLVYNGEVFVSDPYMDGLASPVQSTIDFLSQLYMYNKLDWEDGASKKMMVYSTFLTPAKTSTGSTSSLSFPAC</sequence>
<dbReference type="PANTHER" id="PTHR47382">
    <property type="entry name" value="U-BOX DOMAIN-CONTAINING PROTEIN 52-LIKE"/>
    <property type="match status" value="1"/>
</dbReference>
<keyword evidence="2" id="KW-1185">Reference proteome</keyword>
<dbReference type="PANTHER" id="PTHR47382:SF1">
    <property type="entry name" value="USPA DOMAIN-CONTAINING PROTEIN"/>
    <property type="match status" value="1"/>
</dbReference>
<dbReference type="Proteomes" id="UP001374535">
    <property type="component" value="Chromosome 5"/>
</dbReference>
<evidence type="ECO:0000313" key="1">
    <source>
        <dbReference type="EMBL" id="WVZ10347.1"/>
    </source>
</evidence>
<proteinExistence type="predicted"/>
<reference evidence="1 2" key="1">
    <citation type="journal article" date="2023" name="Life. Sci Alliance">
        <title>Evolutionary insights into 3D genome organization and epigenetic landscape of Vigna mungo.</title>
        <authorList>
            <person name="Junaid A."/>
            <person name="Singh B."/>
            <person name="Bhatia S."/>
        </authorList>
    </citation>
    <scope>NUCLEOTIDE SEQUENCE [LARGE SCALE GENOMIC DNA]</scope>
    <source>
        <strain evidence="1">Urdbean</strain>
    </source>
</reference>
<organism evidence="1 2">
    <name type="scientific">Vigna mungo</name>
    <name type="common">Black gram</name>
    <name type="synonym">Phaseolus mungo</name>
    <dbReference type="NCBI Taxonomy" id="3915"/>
    <lineage>
        <taxon>Eukaryota</taxon>
        <taxon>Viridiplantae</taxon>
        <taxon>Streptophyta</taxon>
        <taxon>Embryophyta</taxon>
        <taxon>Tracheophyta</taxon>
        <taxon>Spermatophyta</taxon>
        <taxon>Magnoliopsida</taxon>
        <taxon>eudicotyledons</taxon>
        <taxon>Gunneridae</taxon>
        <taxon>Pentapetalae</taxon>
        <taxon>rosids</taxon>
        <taxon>fabids</taxon>
        <taxon>Fabales</taxon>
        <taxon>Fabaceae</taxon>
        <taxon>Papilionoideae</taxon>
        <taxon>50 kb inversion clade</taxon>
        <taxon>NPAAA clade</taxon>
        <taxon>indigoferoid/millettioid clade</taxon>
        <taxon>Phaseoleae</taxon>
        <taxon>Vigna</taxon>
    </lineage>
</organism>
<evidence type="ECO:0000313" key="2">
    <source>
        <dbReference type="Proteomes" id="UP001374535"/>
    </source>
</evidence>
<dbReference type="SUPFAM" id="SSF52402">
    <property type="entry name" value="Adenine nucleotide alpha hydrolases-like"/>
    <property type="match status" value="1"/>
</dbReference>
<dbReference type="CDD" id="cd01989">
    <property type="entry name" value="USP_STK_Ubox_N"/>
    <property type="match status" value="1"/>
</dbReference>
<dbReference type="AlphaFoldDB" id="A0AAQ3NIX4"/>
<dbReference type="EMBL" id="CP144696">
    <property type="protein sequence ID" value="WVZ10347.1"/>
    <property type="molecule type" value="Genomic_DNA"/>
</dbReference>
<accession>A0AAQ3NIX4</accession>
<name>A0AAQ3NIX4_VIGMU</name>
<dbReference type="InterPro" id="IPR014729">
    <property type="entry name" value="Rossmann-like_a/b/a_fold"/>
</dbReference>
<protein>
    <submittedName>
        <fullName evidence="1">Uncharacterized protein</fullName>
    </submittedName>
</protein>